<dbReference type="InterPro" id="IPR018741">
    <property type="entry name" value="DUF2288"/>
</dbReference>
<name>A0ABT7SM92_9GAMM</name>
<sequence>MPDEISPLYAEIFGKTAQISWTELAPFFAKGLLLWIDSEQDLIEVAIAIVNDDKAQITQLMQSNRIRNLNDQDALDFHERDPELWASVVSPWVLVQERSRK</sequence>
<dbReference type="RefSeq" id="WP_289409959.1">
    <property type="nucleotide sequence ID" value="NZ_JAUCDY010000003.1"/>
</dbReference>
<proteinExistence type="predicted"/>
<comment type="caution">
    <text evidence="1">The sequence shown here is derived from an EMBL/GenBank/DDBJ whole genome shotgun (WGS) entry which is preliminary data.</text>
</comment>
<keyword evidence="2" id="KW-1185">Reference proteome</keyword>
<dbReference type="Pfam" id="PF10052">
    <property type="entry name" value="DUF2288"/>
    <property type="match status" value="1"/>
</dbReference>
<gene>
    <name evidence="1" type="ORF">QEZ41_03265</name>
</gene>
<reference evidence="1 2" key="1">
    <citation type="submission" date="2023-06" db="EMBL/GenBank/DDBJ databases">
        <title>Thiopseudomonas sp. CY1220 draft genome sequence.</title>
        <authorList>
            <person name="Zhao G."/>
            <person name="An M."/>
        </authorList>
    </citation>
    <scope>NUCLEOTIDE SEQUENCE [LARGE SCALE GENOMIC DNA]</scope>
    <source>
        <strain evidence="1 2">CY1220</strain>
    </source>
</reference>
<evidence type="ECO:0000313" key="1">
    <source>
        <dbReference type="EMBL" id="MDM7857301.1"/>
    </source>
</evidence>
<protein>
    <submittedName>
        <fullName evidence="1">DUF2288 domain-containing protein</fullName>
    </submittedName>
</protein>
<organism evidence="1 2">
    <name type="scientific">Thiopseudomonas acetoxidans</name>
    <dbReference type="NCBI Taxonomy" id="3041622"/>
    <lineage>
        <taxon>Bacteria</taxon>
        <taxon>Pseudomonadati</taxon>
        <taxon>Pseudomonadota</taxon>
        <taxon>Gammaproteobacteria</taxon>
        <taxon>Pseudomonadales</taxon>
        <taxon>Pseudomonadaceae</taxon>
        <taxon>Thiopseudomonas</taxon>
    </lineage>
</organism>
<accession>A0ABT7SM92</accession>
<dbReference type="EMBL" id="JAUCDY010000003">
    <property type="protein sequence ID" value="MDM7857301.1"/>
    <property type="molecule type" value="Genomic_DNA"/>
</dbReference>
<evidence type="ECO:0000313" key="2">
    <source>
        <dbReference type="Proteomes" id="UP001241056"/>
    </source>
</evidence>
<dbReference type="Proteomes" id="UP001241056">
    <property type="component" value="Unassembled WGS sequence"/>
</dbReference>